<proteinExistence type="predicted"/>
<reference evidence="1" key="1">
    <citation type="submission" date="2014-09" db="EMBL/GenBank/DDBJ databases">
        <authorList>
            <person name="Magalhaes I.L.F."/>
            <person name="Oliveira U."/>
            <person name="Santos F.R."/>
            <person name="Vidigal T.H.D.A."/>
            <person name="Brescovit A.D."/>
            <person name="Santos A.J."/>
        </authorList>
    </citation>
    <scope>NUCLEOTIDE SEQUENCE</scope>
    <source>
        <tissue evidence="1">Shoot tissue taken approximately 20 cm above the soil surface</tissue>
    </source>
</reference>
<organism evidence="1">
    <name type="scientific">Arundo donax</name>
    <name type="common">Giant reed</name>
    <name type="synonym">Donax arundinaceus</name>
    <dbReference type="NCBI Taxonomy" id="35708"/>
    <lineage>
        <taxon>Eukaryota</taxon>
        <taxon>Viridiplantae</taxon>
        <taxon>Streptophyta</taxon>
        <taxon>Embryophyta</taxon>
        <taxon>Tracheophyta</taxon>
        <taxon>Spermatophyta</taxon>
        <taxon>Magnoliopsida</taxon>
        <taxon>Liliopsida</taxon>
        <taxon>Poales</taxon>
        <taxon>Poaceae</taxon>
        <taxon>PACMAD clade</taxon>
        <taxon>Arundinoideae</taxon>
        <taxon>Arundineae</taxon>
        <taxon>Arundo</taxon>
    </lineage>
</organism>
<sequence length="61" mass="6763">MSLSEYTLLSVNKFVMYLILVDLCCDIYPDLPVPSVCNDVKPSCGALSLSAWRDCKKFGIS</sequence>
<reference evidence="1" key="2">
    <citation type="journal article" date="2015" name="Data Brief">
        <title>Shoot transcriptome of the giant reed, Arundo donax.</title>
        <authorList>
            <person name="Barrero R.A."/>
            <person name="Guerrero F.D."/>
            <person name="Moolhuijzen P."/>
            <person name="Goolsby J.A."/>
            <person name="Tidwell J."/>
            <person name="Bellgard S.E."/>
            <person name="Bellgard M.I."/>
        </authorList>
    </citation>
    <scope>NUCLEOTIDE SEQUENCE</scope>
    <source>
        <tissue evidence="1">Shoot tissue taken approximately 20 cm above the soil surface</tissue>
    </source>
</reference>
<protein>
    <submittedName>
        <fullName evidence="1">Uncharacterized protein</fullName>
    </submittedName>
</protein>
<accession>A0A0A9FSD2</accession>
<evidence type="ECO:0000313" key="1">
    <source>
        <dbReference type="EMBL" id="JAE15780.1"/>
    </source>
</evidence>
<dbReference type="EMBL" id="GBRH01182116">
    <property type="protein sequence ID" value="JAE15780.1"/>
    <property type="molecule type" value="Transcribed_RNA"/>
</dbReference>
<name>A0A0A9FSD2_ARUDO</name>
<dbReference type="AlphaFoldDB" id="A0A0A9FSD2"/>